<organism evidence="7 8">
    <name type="scientific">Zoogloea ramigera</name>
    <dbReference type="NCBI Taxonomy" id="350"/>
    <lineage>
        <taxon>Bacteria</taxon>
        <taxon>Pseudomonadati</taxon>
        <taxon>Pseudomonadota</taxon>
        <taxon>Betaproteobacteria</taxon>
        <taxon>Rhodocyclales</taxon>
        <taxon>Zoogloeaceae</taxon>
        <taxon>Zoogloea</taxon>
    </lineage>
</organism>
<dbReference type="InterPro" id="IPR027417">
    <property type="entry name" value="P-loop_NTPase"/>
</dbReference>
<evidence type="ECO:0000256" key="5">
    <source>
        <dbReference type="ARBA" id="ARBA00022840"/>
    </source>
</evidence>
<comment type="caution">
    <text evidence="7">The sequence shown here is derived from an EMBL/GenBank/DDBJ whole genome shotgun (WGS) entry which is preliminary data.</text>
</comment>
<dbReference type="CDD" id="cd10147">
    <property type="entry name" value="Wzt_C-like"/>
    <property type="match status" value="1"/>
</dbReference>
<dbReference type="Pfam" id="PF14524">
    <property type="entry name" value="Wzt_C"/>
    <property type="match status" value="1"/>
</dbReference>
<dbReference type="PANTHER" id="PTHR46743">
    <property type="entry name" value="TEICHOIC ACIDS EXPORT ATP-BINDING PROTEIN TAGH"/>
    <property type="match status" value="1"/>
</dbReference>
<dbReference type="GO" id="GO:0016887">
    <property type="term" value="F:ATP hydrolysis activity"/>
    <property type="evidence" value="ECO:0007669"/>
    <property type="project" value="InterPro"/>
</dbReference>
<evidence type="ECO:0000256" key="2">
    <source>
        <dbReference type="ARBA" id="ARBA00022448"/>
    </source>
</evidence>
<dbReference type="GO" id="GO:0016020">
    <property type="term" value="C:membrane"/>
    <property type="evidence" value="ECO:0007669"/>
    <property type="project" value="InterPro"/>
</dbReference>
<gene>
    <name evidence="7" type="ORF">ZRA01_04550</name>
</gene>
<name>A0A4Y4CQR2_ZOORA</name>
<dbReference type="GO" id="GO:0005524">
    <property type="term" value="F:ATP binding"/>
    <property type="evidence" value="ECO:0007669"/>
    <property type="project" value="UniProtKB-KW"/>
</dbReference>
<dbReference type="SMART" id="SM00382">
    <property type="entry name" value="AAA"/>
    <property type="match status" value="1"/>
</dbReference>
<dbReference type="SUPFAM" id="SSF52540">
    <property type="entry name" value="P-loop containing nucleoside triphosphate hydrolases"/>
    <property type="match status" value="1"/>
</dbReference>
<sequence length="465" mass="51504">MSSDALAIKVEGLSKCYQIYENPQDRLKEAVCGPLRRVLGLPEHKYHRDFWALRDVSFDVRKGETVGIIGHNGSGKSTLLQMIAGTLAQTTGRVEVHGRVAALLELGSGFNPEFTGRENVKMYGQLLGMTPDEVDARYDEIVEFSEIKDFIDQPLKTYSSGMGMRLAFSVVAHVDPEILIVDEALSVGDVFFQAKCMALLRKRMDSGMTLLFVSHDSGSVKSLCSRAVLLDHGNMLEVGESDAVVERYYSTFVGRRQRVVGRSDPTASSVDDAFKSIVSSSEKAALPVVPAAGDVSALREYDSAEFLECAKFQRIQNGKAEFVNVLLLDAEGNRIREVDFEERITLRMILLAHEDIPVLAYGYHLRDRNGFDLAYSDSGIEDQHLYDVKAGHVYVVDWIMPLAFKEGDYTISAVTAVPLDLTVGSVETCDHVPIALQFRMNRGRLPLYGAMRLDAALQVRNCSEA</sequence>
<dbReference type="EMBL" id="BJNV01000006">
    <property type="protein sequence ID" value="GEC94382.1"/>
    <property type="molecule type" value="Genomic_DNA"/>
</dbReference>
<accession>A0A4Y4CQR2</accession>
<evidence type="ECO:0000256" key="1">
    <source>
        <dbReference type="ARBA" id="ARBA00005417"/>
    </source>
</evidence>
<dbReference type="InterPro" id="IPR050683">
    <property type="entry name" value="Bact_Polysacc_Export_ATP-bd"/>
</dbReference>
<keyword evidence="4" id="KW-0547">Nucleotide-binding</keyword>
<dbReference type="RefSeq" id="WP_141349138.1">
    <property type="nucleotide sequence ID" value="NZ_BJNV01000006.1"/>
</dbReference>
<evidence type="ECO:0000256" key="3">
    <source>
        <dbReference type="ARBA" id="ARBA00022475"/>
    </source>
</evidence>
<feature type="domain" description="ABC transporter" evidence="6">
    <location>
        <begin position="36"/>
        <end position="257"/>
    </location>
</feature>
<dbReference type="Gene3D" id="3.40.50.300">
    <property type="entry name" value="P-loop containing nucleotide triphosphate hydrolases"/>
    <property type="match status" value="1"/>
</dbReference>
<keyword evidence="5 7" id="KW-0067">ATP-binding</keyword>
<proteinExistence type="inferred from homology"/>
<keyword evidence="3" id="KW-1003">Cell membrane</keyword>
<dbReference type="Proteomes" id="UP000318422">
    <property type="component" value="Unassembled WGS sequence"/>
</dbReference>
<dbReference type="Gene3D" id="2.70.50.60">
    <property type="entry name" value="abc- transporter (atp binding component) like domain"/>
    <property type="match status" value="1"/>
</dbReference>
<protein>
    <submittedName>
        <fullName evidence="7">Sugar ABC transporter ATP-binding protein</fullName>
    </submittedName>
</protein>
<keyword evidence="3" id="KW-0472">Membrane</keyword>
<keyword evidence="2" id="KW-0813">Transport</keyword>
<dbReference type="InterPro" id="IPR003593">
    <property type="entry name" value="AAA+_ATPase"/>
</dbReference>
<dbReference type="AlphaFoldDB" id="A0A4Y4CQR2"/>
<keyword evidence="8" id="KW-1185">Reference proteome</keyword>
<dbReference type="InterPro" id="IPR003439">
    <property type="entry name" value="ABC_transporter-like_ATP-bd"/>
</dbReference>
<dbReference type="Pfam" id="PF00005">
    <property type="entry name" value="ABC_tran"/>
    <property type="match status" value="1"/>
</dbReference>
<dbReference type="InterPro" id="IPR029439">
    <property type="entry name" value="Wzt_C"/>
</dbReference>
<comment type="similarity">
    <text evidence="1">Belongs to the ABC transporter superfamily.</text>
</comment>
<evidence type="ECO:0000256" key="4">
    <source>
        <dbReference type="ARBA" id="ARBA00022741"/>
    </source>
</evidence>
<dbReference type="PANTHER" id="PTHR46743:SF2">
    <property type="entry name" value="TEICHOIC ACIDS EXPORT ATP-BINDING PROTEIN TAGH"/>
    <property type="match status" value="1"/>
</dbReference>
<dbReference type="CDD" id="cd03220">
    <property type="entry name" value="ABC_KpsT_Wzt"/>
    <property type="match status" value="1"/>
</dbReference>
<dbReference type="OrthoDB" id="9778870at2"/>
<dbReference type="InterPro" id="IPR015860">
    <property type="entry name" value="ABC_transpr_TagH-like"/>
</dbReference>
<dbReference type="GO" id="GO:0140359">
    <property type="term" value="F:ABC-type transporter activity"/>
    <property type="evidence" value="ECO:0007669"/>
    <property type="project" value="InterPro"/>
</dbReference>
<evidence type="ECO:0000259" key="6">
    <source>
        <dbReference type="PROSITE" id="PS50893"/>
    </source>
</evidence>
<evidence type="ECO:0000313" key="7">
    <source>
        <dbReference type="EMBL" id="GEC94382.1"/>
    </source>
</evidence>
<reference evidence="7 8" key="1">
    <citation type="submission" date="2019-06" db="EMBL/GenBank/DDBJ databases">
        <title>Whole genome shotgun sequence of Zoogloea ramigera NBRC 15342.</title>
        <authorList>
            <person name="Hosoyama A."/>
            <person name="Uohara A."/>
            <person name="Ohji S."/>
            <person name="Ichikawa N."/>
        </authorList>
    </citation>
    <scope>NUCLEOTIDE SEQUENCE [LARGE SCALE GENOMIC DNA]</scope>
    <source>
        <strain evidence="7 8">NBRC 15342</strain>
    </source>
</reference>
<dbReference type="PROSITE" id="PS50893">
    <property type="entry name" value="ABC_TRANSPORTER_2"/>
    <property type="match status" value="1"/>
</dbReference>
<evidence type="ECO:0000313" key="8">
    <source>
        <dbReference type="Proteomes" id="UP000318422"/>
    </source>
</evidence>